<organism evidence="2 3">
    <name type="scientific">Chitinophaga defluvii</name>
    <dbReference type="NCBI Taxonomy" id="3163343"/>
    <lineage>
        <taxon>Bacteria</taxon>
        <taxon>Pseudomonadati</taxon>
        <taxon>Bacteroidota</taxon>
        <taxon>Chitinophagia</taxon>
        <taxon>Chitinophagales</taxon>
        <taxon>Chitinophagaceae</taxon>
        <taxon>Chitinophaga</taxon>
    </lineage>
</organism>
<evidence type="ECO:0000313" key="2">
    <source>
        <dbReference type="EMBL" id="MET6997872.1"/>
    </source>
</evidence>
<dbReference type="Proteomes" id="UP001549749">
    <property type="component" value="Unassembled WGS sequence"/>
</dbReference>
<feature type="compositionally biased region" description="Basic and acidic residues" evidence="1">
    <location>
        <begin position="484"/>
        <end position="494"/>
    </location>
</feature>
<accession>A0ABV2T4C1</accession>
<sequence>MVNNIEHRGGDDKVIFIPDHIIDSYKVVKHTHPGHLVYETGHQLYTISSHEDYQSGYKGLFDALKDEPIPVHGFVAFSLYATYQGTKMKYEYDGEIMGDTGFYVASAFPPNRWNDQQWTVEQVYNPSAPFALKYPAGYYSNELRFDGPEVSINKDIYDLMQQEYNNGNVWMAFDTRKGELNVNDFAFSVNKWGAEHKSVNLGEEYSVKEVVELKSIPMAVKGIIYGAPSVEWYESVSPVLLTNKFTSEMSEKVLEYHKNDLRKIGAGNSLDDALAINTKSGKPEFKLYDTKQFGEDLVVVTFPYKRSTREGSDLVFRNGMELLVRPKVGEIQKQTFVIGKDAGNITIKNAYNAMQQRSFLLNKDTNEWAYLNFKETDKQGNHPLETVKGFDIRKVAGPLPINDLKDPEKAEDLYASLERGNRQHVQAGEKSFFIEALPKHDTLRVYTASLQKSSIEELKKAAGITQSTDQANRQGVANNASSQKQERQKGPSIS</sequence>
<proteinExistence type="predicted"/>
<keyword evidence="3" id="KW-1185">Reference proteome</keyword>
<dbReference type="RefSeq" id="WP_354660507.1">
    <property type="nucleotide sequence ID" value="NZ_JBEXAC010000001.1"/>
</dbReference>
<protein>
    <recommendedName>
        <fullName evidence="4">WG repeat protein</fullName>
    </recommendedName>
</protein>
<gene>
    <name evidence="2" type="ORF">ABR189_10850</name>
</gene>
<evidence type="ECO:0000256" key="1">
    <source>
        <dbReference type="SAM" id="MobiDB-lite"/>
    </source>
</evidence>
<dbReference type="EMBL" id="JBEXAC010000001">
    <property type="protein sequence ID" value="MET6997872.1"/>
    <property type="molecule type" value="Genomic_DNA"/>
</dbReference>
<reference evidence="2 3" key="1">
    <citation type="submission" date="2024-06" db="EMBL/GenBank/DDBJ databases">
        <title>Chitinophaga defluvii sp. nov., isolated from municipal sewage.</title>
        <authorList>
            <person name="Zhang L."/>
        </authorList>
    </citation>
    <scope>NUCLEOTIDE SEQUENCE [LARGE SCALE GENOMIC DNA]</scope>
    <source>
        <strain evidence="2 3">H8</strain>
    </source>
</reference>
<name>A0ABV2T4C1_9BACT</name>
<feature type="compositionally biased region" description="Polar residues" evidence="1">
    <location>
        <begin position="464"/>
        <end position="483"/>
    </location>
</feature>
<evidence type="ECO:0000313" key="3">
    <source>
        <dbReference type="Proteomes" id="UP001549749"/>
    </source>
</evidence>
<evidence type="ECO:0008006" key="4">
    <source>
        <dbReference type="Google" id="ProtNLM"/>
    </source>
</evidence>
<feature type="region of interest" description="Disordered" evidence="1">
    <location>
        <begin position="461"/>
        <end position="494"/>
    </location>
</feature>
<comment type="caution">
    <text evidence="2">The sequence shown here is derived from an EMBL/GenBank/DDBJ whole genome shotgun (WGS) entry which is preliminary data.</text>
</comment>